<feature type="non-terminal residue" evidence="1">
    <location>
        <position position="1"/>
    </location>
</feature>
<evidence type="ECO:0000313" key="2">
    <source>
        <dbReference type="Proteomes" id="UP000288216"/>
    </source>
</evidence>
<accession>A0A401Q7Y0</accession>
<name>A0A401Q7Y0_SCYTO</name>
<dbReference type="AlphaFoldDB" id="A0A401Q7Y0"/>
<comment type="caution">
    <text evidence="1">The sequence shown here is derived from an EMBL/GenBank/DDBJ whole genome shotgun (WGS) entry which is preliminary data.</text>
</comment>
<evidence type="ECO:0000313" key="1">
    <source>
        <dbReference type="EMBL" id="GCB81480.1"/>
    </source>
</evidence>
<protein>
    <submittedName>
        <fullName evidence="1">Uncharacterized protein</fullName>
    </submittedName>
</protein>
<proteinExistence type="predicted"/>
<keyword evidence="2" id="KW-1185">Reference proteome</keyword>
<sequence>PNVALIFLEKTKEKVKSSDEAVILCKTAIGALKLNVGDLPVTKVKHDIKSLVFISLYGEQLRMLQGQITIELQLGILRMECEMI</sequence>
<dbReference type="STRING" id="75743.A0A401Q7Y0"/>
<organism evidence="1 2">
    <name type="scientific">Scyliorhinus torazame</name>
    <name type="common">Cloudy catshark</name>
    <name type="synonym">Catulus torazame</name>
    <dbReference type="NCBI Taxonomy" id="75743"/>
    <lineage>
        <taxon>Eukaryota</taxon>
        <taxon>Metazoa</taxon>
        <taxon>Chordata</taxon>
        <taxon>Craniata</taxon>
        <taxon>Vertebrata</taxon>
        <taxon>Chondrichthyes</taxon>
        <taxon>Elasmobranchii</taxon>
        <taxon>Galeomorphii</taxon>
        <taxon>Galeoidea</taxon>
        <taxon>Carcharhiniformes</taxon>
        <taxon>Scyliorhinidae</taxon>
        <taxon>Scyliorhinus</taxon>
    </lineage>
</organism>
<gene>
    <name evidence="1" type="ORF">scyTo_0023148</name>
</gene>
<dbReference type="EMBL" id="BFAA01026755">
    <property type="protein sequence ID" value="GCB81480.1"/>
    <property type="molecule type" value="Genomic_DNA"/>
</dbReference>
<reference evidence="1 2" key="1">
    <citation type="journal article" date="2018" name="Nat. Ecol. Evol.">
        <title>Shark genomes provide insights into elasmobranch evolution and the origin of vertebrates.</title>
        <authorList>
            <person name="Hara Y"/>
            <person name="Yamaguchi K"/>
            <person name="Onimaru K"/>
            <person name="Kadota M"/>
            <person name="Koyanagi M"/>
            <person name="Keeley SD"/>
            <person name="Tatsumi K"/>
            <person name="Tanaka K"/>
            <person name="Motone F"/>
            <person name="Kageyama Y"/>
            <person name="Nozu R"/>
            <person name="Adachi N"/>
            <person name="Nishimura O"/>
            <person name="Nakagawa R"/>
            <person name="Tanegashima C"/>
            <person name="Kiyatake I"/>
            <person name="Matsumoto R"/>
            <person name="Murakumo K"/>
            <person name="Nishida K"/>
            <person name="Terakita A"/>
            <person name="Kuratani S"/>
            <person name="Sato K"/>
            <person name="Hyodo S Kuraku.S."/>
        </authorList>
    </citation>
    <scope>NUCLEOTIDE SEQUENCE [LARGE SCALE GENOMIC DNA]</scope>
</reference>
<dbReference type="OrthoDB" id="1093at2759"/>
<dbReference type="Proteomes" id="UP000288216">
    <property type="component" value="Unassembled WGS sequence"/>
</dbReference>